<dbReference type="Pfam" id="PF00072">
    <property type="entry name" value="Response_reg"/>
    <property type="match status" value="1"/>
</dbReference>
<evidence type="ECO:0000313" key="5">
    <source>
        <dbReference type="EMBL" id="PXV91690.1"/>
    </source>
</evidence>
<protein>
    <recommendedName>
        <fullName evidence="1">Stage 0 sporulation protein A homolog</fullName>
    </recommendedName>
</protein>
<dbReference type="AlphaFoldDB" id="A0A318EU16"/>
<dbReference type="SMART" id="SM00850">
    <property type="entry name" value="LytTR"/>
    <property type="match status" value="1"/>
</dbReference>
<feature type="modified residue" description="4-aspartylphosphate" evidence="3">
    <location>
        <position position="61"/>
    </location>
</feature>
<evidence type="ECO:0000259" key="4">
    <source>
        <dbReference type="PROSITE" id="PS50110"/>
    </source>
</evidence>
<dbReference type="InterPro" id="IPR011006">
    <property type="entry name" value="CheY-like_superfamily"/>
</dbReference>
<dbReference type="Pfam" id="PF04397">
    <property type="entry name" value="LytTR"/>
    <property type="match status" value="1"/>
</dbReference>
<evidence type="ECO:0000256" key="2">
    <source>
        <dbReference type="ARBA" id="ARBA00024867"/>
    </source>
</evidence>
<dbReference type="PANTHER" id="PTHR37299">
    <property type="entry name" value="TRANSCRIPTIONAL REGULATOR-RELATED"/>
    <property type="match status" value="1"/>
</dbReference>
<comment type="function">
    <text evidence="2">May play the central regulatory role in sporulation. It may be an element of the effector pathway responsible for the activation of sporulation genes in response to nutritional stress. Spo0A may act in concert with spo0H (a sigma factor) to control the expression of some genes that are critical to the sporulation process.</text>
</comment>
<dbReference type="Proteomes" id="UP000247523">
    <property type="component" value="Unassembled WGS sequence"/>
</dbReference>
<keyword evidence="3" id="KW-0597">Phosphoprotein</keyword>
<dbReference type="GO" id="GO:0003677">
    <property type="term" value="F:DNA binding"/>
    <property type="evidence" value="ECO:0007669"/>
    <property type="project" value="InterPro"/>
</dbReference>
<dbReference type="SMART" id="SM00448">
    <property type="entry name" value="REC"/>
    <property type="match status" value="1"/>
</dbReference>
<dbReference type="Gene3D" id="2.40.50.1020">
    <property type="entry name" value="LytTr DNA-binding domain"/>
    <property type="match status" value="1"/>
</dbReference>
<dbReference type="EMBL" id="QICS01000003">
    <property type="protein sequence ID" value="PXV91690.1"/>
    <property type="molecule type" value="Genomic_DNA"/>
</dbReference>
<evidence type="ECO:0000313" key="6">
    <source>
        <dbReference type="Proteomes" id="UP000247523"/>
    </source>
</evidence>
<dbReference type="PANTHER" id="PTHR37299:SF1">
    <property type="entry name" value="STAGE 0 SPORULATION PROTEIN A HOMOLOG"/>
    <property type="match status" value="1"/>
</dbReference>
<dbReference type="GO" id="GO:0000156">
    <property type="term" value="F:phosphorelay response regulator activity"/>
    <property type="evidence" value="ECO:0007669"/>
    <property type="project" value="InterPro"/>
</dbReference>
<dbReference type="InterPro" id="IPR046947">
    <property type="entry name" value="LytR-like"/>
</dbReference>
<gene>
    <name evidence="5" type="ORF">C8E03_103251</name>
</gene>
<proteinExistence type="predicted"/>
<accession>A0A318EU16</accession>
<comment type="caution">
    <text evidence="5">The sequence shown here is derived from an EMBL/GenBank/DDBJ whole genome shotgun (WGS) entry which is preliminary data.</text>
</comment>
<evidence type="ECO:0000256" key="3">
    <source>
        <dbReference type="PROSITE-ProRule" id="PRU00169"/>
    </source>
</evidence>
<dbReference type="InterPro" id="IPR007492">
    <property type="entry name" value="LytTR_DNA-bd_dom"/>
</dbReference>
<dbReference type="Gene3D" id="3.40.50.2300">
    <property type="match status" value="1"/>
</dbReference>
<organism evidence="5 6">
    <name type="scientific">Lachnotalea glycerini</name>
    <dbReference type="NCBI Taxonomy" id="1763509"/>
    <lineage>
        <taxon>Bacteria</taxon>
        <taxon>Bacillati</taxon>
        <taxon>Bacillota</taxon>
        <taxon>Clostridia</taxon>
        <taxon>Lachnospirales</taxon>
        <taxon>Lachnospiraceae</taxon>
        <taxon>Lachnotalea</taxon>
    </lineage>
</organism>
<dbReference type="PROSITE" id="PS50110">
    <property type="entry name" value="RESPONSE_REGULATORY"/>
    <property type="match status" value="1"/>
</dbReference>
<reference evidence="5 6" key="1">
    <citation type="submission" date="2018-05" db="EMBL/GenBank/DDBJ databases">
        <title>Genomic Encyclopedia of Type Strains, Phase IV (KMG-IV): sequencing the most valuable type-strain genomes for metagenomic binning, comparative biology and taxonomic classification.</title>
        <authorList>
            <person name="Goeker M."/>
        </authorList>
    </citation>
    <scope>NUCLEOTIDE SEQUENCE [LARGE SCALE GENOMIC DNA]</scope>
    <source>
        <strain evidence="5 6">DSM 28816</strain>
    </source>
</reference>
<dbReference type="SUPFAM" id="SSF52172">
    <property type="entry name" value="CheY-like"/>
    <property type="match status" value="1"/>
</dbReference>
<feature type="domain" description="Response regulatory" evidence="4">
    <location>
        <begin position="3"/>
        <end position="124"/>
    </location>
</feature>
<sequence length="249" mass="29031">MLYIGICDDFIEARKTIFNLCEEYFKETIMKHEYVFFNSGEEVLLYCEGNDNVQIDILFLDIEMQGISGIDLKKEVLWQDKIARIVFVTNHSESIYNAFSKKTIGFIPKPPSQEKIKKMLLITLNEIEENIALKIKDYDGKLIEIFMEDIVFLKASGSYTEIYTKGPEGGSGEFILSTKKMGDLEKEMRIYPIIRVHKSYMVNLASVIDFGEKILIQNLSMEIPVGRRYRETAKIKYLQYVKNRIKKRL</sequence>
<evidence type="ECO:0000256" key="1">
    <source>
        <dbReference type="ARBA" id="ARBA00018672"/>
    </source>
</evidence>
<dbReference type="RefSeq" id="WP_170122952.1">
    <property type="nucleotide sequence ID" value="NZ_QICS01000003.1"/>
</dbReference>
<dbReference type="InterPro" id="IPR001789">
    <property type="entry name" value="Sig_transdc_resp-reg_receiver"/>
</dbReference>
<name>A0A318EU16_9FIRM</name>